<dbReference type="InterPro" id="IPR051532">
    <property type="entry name" value="Ester_Hydrolysis_Enzymes"/>
</dbReference>
<name>A0A177WXV3_BATDL</name>
<dbReference type="InterPro" id="IPR013830">
    <property type="entry name" value="SGNH_hydro"/>
</dbReference>
<reference evidence="3 4" key="2">
    <citation type="submission" date="2016-05" db="EMBL/GenBank/DDBJ databases">
        <title>Lineage-specific infection strategies underlie the spectrum of fungal disease in amphibians.</title>
        <authorList>
            <person name="Cuomo C.A."/>
            <person name="Farrer R.A."/>
            <person name="James T."/>
            <person name="Longcore J."/>
            <person name="Birren B."/>
        </authorList>
    </citation>
    <scope>NUCLEOTIDE SEQUENCE [LARGE SCALE GENOMIC DNA]</scope>
    <source>
        <strain evidence="3 4">JEL423</strain>
    </source>
</reference>
<organism evidence="3 4">
    <name type="scientific">Batrachochytrium dendrobatidis (strain JEL423)</name>
    <dbReference type="NCBI Taxonomy" id="403673"/>
    <lineage>
        <taxon>Eukaryota</taxon>
        <taxon>Fungi</taxon>
        <taxon>Fungi incertae sedis</taxon>
        <taxon>Chytridiomycota</taxon>
        <taxon>Chytridiomycota incertae sedis</taxon>
        <taxon>Chytridiomycetes</taxon>
        <taxon>Rhizophydiales</taxon>
        <taxon>Rhizophydiales incertae sedis</taxon>
        <taxon>Batrachochytrium</taxon>
    </lineage>
</organism>
<feature type="compositionally biased region" description="Polar residues" evidence="1">
    <location>
        <begin position="25"/>
        <end position="38"/>
    </location>
</feature>
<evidence type="ECO:0000313" key="4">
    <source>
        <dbReference type="Proteomes" id="UP000077115"/>
    </source>
</evidence>
<dbReference type="CDD" id="cd00229">
    <property type="entry name" value="SGNH_hydrolase"/>
    <property type="match status" value="1"/>
</dbReference>
<dbReference type="PANTHER" id="PTHR30383">
    <property type="entry name" value="THIOESTERASE 1/PROTEASE 1/LYSOPHOSPHOLIPASE L1"/>
    <property type="match status" value="1"/>
</dbReference>
<dbReference type="eggNOG" id="ENOG502RZWN">
    <property type="taxonomic scope" value="Eukaryota"/>
</dbReference>
<feature type="domain" description="SGNH hydrolase-type esterase" evidence="2">
    <location>
        <begin position="101"/>
        <end position="299"/>
    </location>
</feature>
<dbReference type="EMBL" id="DS022314">
    <property type="protein sequence ID" value="OAJ44943.1"/>
    <property type="molecule type" value="Genomic_DNA"/>
</dbReference>
<dbReference type="VEuPathDB" id="FungiDB:BDEG_28121"/>
<sequence length="329" mass="36511">MASDMDNGTRLRANAAKQSKPFDSAVSNPTHSSVPSDATSKEPSRAFSISGTRFIDFIEAAHACIRMFKAFLYSLLAVWVAYGSSAMVHRGGNFDNTLIIIGDDFAAGVGDNPNLGSIPGLARFLARELAKESRIKQTWSIFNCGVKGSTSFQWLPSSEQTASQQHPTHFERLFEKPKYARAQVVILLVGFNDSRSAMTTGVEISPEQTIGNIHSICKALQDMGKDVYVCPVANTGDSNVSDAVLEQNMRLNTMILEYTTRGDKEHVFAGPNIDVMNFEYRVDRYYDEDKMHFNAKGYEKFAKDFVDVIANRLVKIEFAKFSKVLGLNK</sequence>
<evidence type="ECO:0000313" key="3">
    <source>
        <dbReference type="EMBL" id="OAJ44943.1"/>
    </source>
</evidence>
<dbReference type="AlphaFoldDB" id="A0A177WXV3"/>
<reference evidence="3 4" key="1">
    <citation type="submission" date="2006-10" db="EMBL/GenBank/DDBJ databases">
        <title>The Genome Sequence of Batrachochytrium dendrobatidis JEL423.</title>
        <authorList>
            <consortium name="The Broad Institute Genome Sequencing Platform"/>
            <person name="Birren B."/>
            <person name="Lander E."/>
            <person name="Galagan J."/>
            <person name="Cuomo C."/>
            <person name="Devon K."/>
            <person name="Jaffe D."/>
            <person name="Butler J."/>
            <person name="Alvarez P."/>
            <person name="Gnerre S."/>
            <person name="Grabherr M."/>
            <person name="Kleber M."/>
            <person name="Mauceli E."/>
            <person name="Brockman W."/>
            <person name="Young S."/>
            <person name="LaButti K."/>
            <person name="Sykes S."/>
            <person name="DeCaprio D."/>
            <person name="Crawford M."/>
            <person name="Koehrsen M."/>
            <person name="Engels R."/>
            <person name="Montgomery P."/>
            <person name="Pearson M."/>
            <person name="Howarth C."/>
            <person name="Larson L."/>
            <person name="White J."/>
            <person name="O'Leary S."/>
            <person name="Kodira C."/>
            <person name="Zeng Q."/>
            <person name="Yandava C."/>
            <person name="Alvarado L."/>
            <person name="Longcore J."/>
            <person name="James T."/>
        </authorList>
    </citation>
    <scope>NUCLEOTIDE SEQUENCE [LARGE SCALE GENOMIC DNA]</scope>
    <source>
        <strain evidence="3 4">JEL423</strain>
    </source>
</reference>
<dbReference type="PANTHER" id="PTHR30383:SF5">
    <property type="entry name" value="SGNH HYDROLASE-TYPE ESTERASE DOMAIN-CONTAINING PROTEIN"/>
    <property type="match status" value="1"/>
</dbReference>
<protein>
    <recommendedName>
        <fullName evidence="2">SGNH hydrolase-type esterase domain-containing protein</fullName>
    </recommendedName>
</protein>
<dbReference type="Proteomes" id="UP000077115">
    <property type="component" value="Unassembled WGS sequence"/>
</dbReference>
<dbReference type="GO" id="GO:0004622">
    <property type="term" value="F:phosphatidylcholine lysophospholipase activity"/>
    <property type="evidence" value="ECO:0007669"/>
    <property type="project" value="TreeGrafter"/>
</dbReference>
<evidence type="ECO:0000259" key="2">
    <source>
        <dbReference type="Pfam" id="PF13472"/>
    </source>
</evidence>
<feature type="region of interest" description="Disordered" evidence="1">
    <location>
        <begin position="1"/>
        <end position="44"/>
    </location>
</feature>
<dbReference type="InterPro" id="IPR036514">
    <property type="entry name" value="SGNH_hydro_sf"/>
</dbReference>
<gene>
    <name evidence="3" type="ORF">BDEG_28121</name>
</gene>
<dbReference type="SUPFAM" id="SSF52266">
    <property type="entry name" value="SGNH hydrolase"/>
    <property type="match status" value="1"/>
</dbReference>
<proteinExistence type="predicted"/>
<dbReference type="Pfam" id="PF13472">
    <property type="entry name" value="Lipase_GDSL_2"/>
    <property type="match status" value="1"/>
</dbReference>
<dbReference type="OrthoDB" id="57748at2759"/>
<dbReference type="Gene3D" id="3.40.50.1110">
    <property type="entry name" value="SGNH hydrolase"/>
    <property type="match status" value="1"/>
</dbReference>
<accession>A0A177WXV3</accession>
<evidence type="ECO:0000256" key="1">
    <source>
        <dbReference type="SAM" id="MobiDB-lite"/>
    </source>
</evidence>